<keyword evidence="5" id="KW-0320">Glycogen biosynthesis</keyword>
<dbReference type="InterPro" id="IPR005836">
    <property type="entry name" value="ADP_Glu_pyroP_CS"/>
</dbReference>
<keyword evidence="6" id="KW-0119">Carbohydrate metabolism</keyword>
<dbReference type="CDD" id="cd02508">
    <property type="entry name" value="ADP_Glucose_PP"/>
    <property type="match status" value="1"/>
</dbReference>
<dbReference type="Gene3D" id="3.90.550.10">
    <property type="entry name" value="Spore Coat Polysaccharide Biosynthesis Protein SpsA, Chain A"/>
    <property type="match status" value="1"/>
</dbReference>
<keyword evidence="2" id="KW-0321">Glycogen metabolism</keyword>
<dbReference type="Proteomes" id="UP000324781">
    <property type="component" value="Unassembled WGS sequence"/>
</dbReference>
<dbReference type="RefSeq" id="WP_149678894.1">
    <property type="nucleotide sequence ID" value="NZ_FQZP01000029.1"/>
</dbReference>
<evidence type="ECO:0000259" key="7">
    <source>
        <dbReference type="Pfam" id="PF00483"/>
    </source>
</evidence>
<keyword evidence="9" id="KW-0548">Nucleotidyltransferase</keyword>
<dbReference type="AlphaFoldDB" id="A0A1M6H3S3"/>
<evidence type="ECO:0000256" key="2">
    <source>
        <dbReference type="ARBA" id="ARBA00022600"/>
    </source>
</evidence>
<name>A0A1M6H3S3_9FIRM</name>
<dbReference type="CDD" id="cd04651">
    <property type="entry name" value="LbH_G1P_AT_C"/>
    <property type="match status" value="1"/>
</dbReference>
<dbReference type="InterPro" id="IPR011004">
    <property type="entry name" value="Trimer_LpxA-like_sf"/>
</dbReference>
<evidence type="ECO:0000313" key="10">
    <source>
        <dbReference type="Proteomes" id="UP000324781"/>
    </source>
</evidence>
<evidence type="ECO:0000256" key="4">
    <source>
        <dbReference type="ARBA" id="ARBA00022840"/>
    </source>
</evidence>
<dbReference type="InterPro" id="IPR011832">
    <property type="entry name" value="GlgDAde_trans"/>
</dbReference>
<evidence type="ECO:0000256" key="6">
    <source>
        <dbReference type="ARBA" id="ARBA00023277"/>
    </source>
</evidence>
<dbReference type="PANTHER" id="PTHR43523">
    <property type="entry name" value="GLUCOSE-1-PHOSPHATE ADENYLYLTRANSFERASE-RELATED"/>
    <property type="match status" value="1"/>
</dbReference>
<gene>
    <name evidence="9" type="ORF">SAMN05444373_102912</name>
</gene>
<sequence length="373" mass="42160">MKRAMGIILTGGKNNRLKELSVERSIAAIPFGGKYRAIDFTLSNMVNSGIVNVGVLTQYSIRSLIDHLGSGKEWDLDRKNEGLRIFPPYLSEFGNGWYKGSADAIYNNMTFLERSDEEFVVIANGYAIYNMDYTPMLEQHVDKDADITIACRALDDLTENDKKTLGIVEIDEDSRIVDFKEKPLNPTGSLGSMGVYIMKRKFLIELMQDSAAKGYTDLVMDIIIRSIDSMRIYAYIFKGYWRPLNSIQLYYRANMDLLDPRVRRELLMDRRKIYTKVKDEAPAKYNEEADVKNSIIADGCIIEGKVENSVLNRGVRVMKGVHIKNSILMQGTTVEEGAQLNYCILDKGVTITAGKTLIGDQEWPLIVGKKITV</sequence>
<dbReference type="Pfam" id="PF00483">
    <property type="entry name" value="NTP_transferase"/>
    <property type="match status" value="1"/>
</dbReference>
<dbReference type="InterPro" id="IPR005835">
    <property type="entry name" value="NTP_transferase_dom"/>
</dbReference>
<dbReference type="InterPro" id="IPR011831">
    <property type="entry name" value="ADP-Glc_PPase"/>
</dbReference>
<feature type="domain" description="Glucose-1-phosphate adenylyltransferase/Bifunctional protein GlmU-like C-terminal hexapeptide" evidence="8">
    <location>
        <begin position="286"/>
        <end position="356"/>
    </location>
</feature>
<dbReference type="EMBL" id="FQZP01000029">
    <property type="protein sequence ID" value="SHJ16833.1"/>
    <property type="molecule type" value="Genomic_DNA"/>
</dbReference>
<dbReference type="Pfam" id="PF24894">
    <property type="entry name" value="Hexapep_GlmU"/>
    <property type="match status" value="1"/>
</dbReference>
<comment type="similarity">
    <text evidence="1">Belongs to the bacterial/plant glucose-1-phosphate adenylyltransferase family.</text>
</comment>
<dbReference type="InterPro" id="IPR056818">
    <property type="entry name" value="GlmU/GlgC-like_hexapep"/>
</dbReference>
<keyword evidence="9" id="KW-0808">Transferase</keyword>
<dbReference type="GO" id="GO:0005524">
    <property type="term" value="F:ATP binding"/>
    <property type="evidence" value="ECO:0007669"/>
    <property type="project" value="UniProtKB-KW"/>
</dbReference>
<dbReference type="PROSITE" id="PS00809">
    <property type="entry name" value="ADP_GLC_PYROPHOSPH_2"/>
    <property type="match status" value="1"/>
</dbReference>
<evidence type="ECO:0000256" key="3">
    <source>
        <dbReference type="ARBA" id="ARBA00022741"/>
    </source>
</evidence>
<accession>A0A1M6H3S3</accession>
<evidence type="ECO:0000256" key="5">
    <source>
        <dbReference type="ARBA" id="ARBA00023056"/>
    </source>
</evidence>
<reference evidence="9 10" key="1">
    <citation type="submission" date="2016-11" db="EMBL/GenBank/DDBJ databases">
        <authorList>
            <person name="Varghese N."/>
            <person name="Submissions S."/>
        </authorList>
    </citation>
    <scope>NUCLEOTIDE SEQUENCE [LARGE SCALE GENOMIC DNA]</scope>
    <source>
        <strain evidence="9 10">DSM 19027</strain>
    </source>
</reference>
<dbReference type="InterPro" id="IPR029044">
    <property type="entry name" value="Nucleotide-diphossugar_trans"/>
</dbReference>
<evidence type="ECO:0000313" key="9">
    <source>
        <dbReference type="EMBL" id="SHJ16833.1"/>
    </source>
</evidence>
<dbReference type="SUPFAM" id="SSF51161">
    <property type="entry name" value="Trimeric LpxA-like enzymes"/>
    <property type="match status" value="1"/>
</dbReference>
<dbReference type="SUPFAM" id="SSF53448">
    <property type="entry name" value="Nucleotide-diphospho-sugar transferases"/>
    <property type="match status" value="1"/>
</dbReference>
<evidence type="ECO:0000256" key="1">
    <source>
        <dbReference type="ARBA" id="ARBA00010443"/>
    </source>
</evidence>
<organism evidence="9 10">
    <name type="scientific">Thermoclostridium caenicola</name>
    <dbReference type="NCBI Taxonomy" id="659425"/>
    <lineage>
        <taxon>Bacteria</taxon>
        <taxon>Bacillati</taxon>
        <taxon>Bacillota</taxon>
        <taxon>Clostridia</taxon>
        <taxon>Eubacteriales</taxon>
        <taxon>Oscillospiraceae</taxon>
        <taxon>Thermoclostridium</taxon>
    </lineage>
</organism>
<dbReference type="OrthoDB" id="9801810at2"/>
<proteinExistence type="inferred from homology"/>
<dbReference type="GO" id="GO:0005978">
    <property type="term" value="P:glycogen biosynthetic process"/>
    <property type="evidence" value="ECO:0007669"/>
    <property type="project" value="UniProtKB-KW"/>
</dbReference>
<dbReference type="NCBIfam" id="TIGR02092">
    <property type="entry name" value="glgD"/>
    <property type="match status" value="1"/>
</dbReference>
<keyword evidence="4" id="KW-0067">ATP-binding</keyword>
<dbReference type="GO" id="GO:0008878">
    <property type="term" value="F:glucose-1-phosphate adenylyltransferase activity"/>
    <property type="evidence" value="ECO:0007669"/>
    <property type="project" value="InterPro"/>
</dbReference>
<feature type="domain" description="Nucleotidyl transferase" evidence="7">
    <location>
        <begin position="6"/>
        <end position="258"/>
    </location>
</feature>
<protein>
    <submittedName>
        <fullName evidence="9">Glucose-1-phosphate adenylyltransferase</fullName>
    </submittedName>
</protein>
<dbReference type="PANTHER" id="PTHR43523:SF6">
    <property type="entry name" value="GLYCOGEN BIOSYNTHESIS PROTEIN GLGD"/>
    <property type="match status" value="1"/>
</dbReference>
<evidence type="ECO:0000259" key="8">
    <source>
        <dbReference type="Pfam" id="PF24894"/>
    </source>
</evidence>
<keyword evidence="10" id="KW-1185">Reference proteome</keyword>
<keyword evidence="3" id="KW-0547">Nucleotide-binding</keyword>
<dbReference type="Gene3D" id="2.160.10.10">
    <property type="entry name" value="Hexapeptide repeat proteins"/>
    <property type="match status" value="1"/>
</dbReference>